<dbReference type="PANTHER" id="PTHR42756">
    <property type="entry name" value="TRANSCRIPTIONAL REGULATOR, MARR"/>
    <property type="match status" value="1"/>
</dbReference>
<keyword evidence="1" id="KW-0805">Transcription regulation</keyword>
<organism evidence="5 6">
    <name type="scientific">Curvibacter microcysteis</name>
    <dbReference type="NCBI Taxonomy" id="3026419"/>
    <lineage>
        <taxon>Bacteria</taxon>
        <taxon>Pseudomonadati</taxon>
        <taxon>Pseudomonadota</taxon>
        <taxon>Betaproteobacteria</taxon>
        <taxon>Burkholderiales</taxon>
        <taxon>Comamonadaceae</taxon>
        <taxon>Curvibacter</taxon>
    </lineage>
</organism>
<dbReference type="PROSITE" id="PS50995">
    <property type="entry name" value="HTH_MARR_2"/>
    <property type="match status" value="1"/>
</dbReference>
<dbReference type="SMART" id="SM00347">
    <property type="entry name" value="HTH_MARR"/>
    <property type="match status" value="1"/>
</dbReference>
<evidence type="ECO:0000256" key="2">
    <source>
        <dbReference type="ARBA" id="ARBA00023125"/>
    </source>
</evidence>
<reference evidence="5 6" key="1">
    <citation type="submission" date="2023-02" db="EMBL/GenBank/DDBJ databases">
        <title>Bacterial whole genome sequence for Curvibacter sp. HBC28.</title>
        <authorList>
            <person name="Le V."/>
            <person name="Ko S.-R."/>
            <person name="Ahn C.-Y."/>
            <person name="Oh H.-M."/>
        </authorList>
    </citation>
    <scope>NUCLEOTIDE SEQUENCE [LARGE SCALE GENOMIC DNA]</scope>
    <source>
        <strain evidence="5 6">HBC28</strain>
    </source>
</reference>
<dbReference type="InterPro" id="IPR023187">
    <property type="entry name" value="Tscrpt_reg_MarR-type_CS"/>
</dbReference>
<dbReference type="PANTHER" id="PTHR42756:SF1">
    <property type="entry name" value="TRANSCRIPTIONAL REPRESSOR OF EMRAB OPERON"/>
    <property type="match status" value="1"/>
</dbReference>
<keyword evidence="6" id="KW-1185">Reference proteome</keyword>
<dbReference type="Gene3D" id="1.10.10.10">
    <property type="entry name" value="Winged helix-like DNA-binding domain superfamily/Winged helix DNA-binding domain"/>
    <property type="match status" value="1"/>
</dbReference>
<dbReference type="InterPro" id="IPR036388">
    <property type="entry name" value="WH-like_DNA-bd_sf"/>
</dbReference>
<proteinExistence type="predicted"/>
<evidence type="ECO:0000256" key="1">
    <source>
        <dbReference type="ARBA" id="ARBA00023015"/>
    </source>
</evidence>
<dbReference type="InterPro" id="IPR036390">
    <property type="entry name" value="WH_DNA-bd_sf"/>
</dbReference>
<gene>
    <name evidence="5" type="ORF">PSQ39_20735</name>
</gene>
<name>A0ABT5MKG2_9BURK</name>
<dbReference type="PROSITE" id="PS01117">
    <property type="entry name" value="HTH_MARR_1"/>
    <property type="match status" value="1"/>
</dbReference>
<dbReference type="Pfam" id="PF12802">
    <property type="entry name" value="MarR_2"/>
    <property type="match status" value="1"/>
</dbReference>
<protein>
    <submittedName>
        <fullName evidence="5">MarR family winged helix-turn-helix transcriptional regulator</fullName>
    </submittedName>
</protein>
<accession>A0ABT5MKG2</accession>
<comment type="caution">
    <text evidence="5">The sequence shown here is derived from an EMBL/GenBank/DDBJ whole genome shotgun (WGS) entry which is preliminary data.</text>
</comment>
<evidence type="ECO:0000313" key="5">
    <source>
        <dbReference type="EMBL" id="MDD0817072.1"/>
    </source>
</evidence>
<feature type="domain" description="HTH marR-type" evidence="4">
    <location>
        <begin position="17"/>
        <end position="150"/>
    </location>
</feature>
<keyword evidence="3" id="KW-0804">Transcription</keyword>
<evidence type="ECO:0000259" key="4">
    <source>
        <dbReference type="PROSITE" id="PS50995"/>
    </source>
</evidence>
<dbReference type="Proteomes" id="UP001528672">
    <property type="component" value="Unassembled WGS sequence"/>
</dbReference>
<evidence type="ECO:0000313" key="6">
    <source>
        <dbReference type="Proteomes" id="UP001528672"/>
    </source>
</evidence>
<evidence type="ECO:0000256" key="3">
    <source>
        <dbReference type="ARBA" id="ARBA00023163"/>
    </source>
</evidence>
<sequence>MDPRLDPADPASPLALERTLSYRLHLLHKLTDQESQRAYLAQTGLSMSDGRCLASIGAFEPLSVNALARSANLNKGQASRAAQSLVEQGLVSKTGSEHDGRGVVLSLTEAGRRAWQQVMALIEQRNQAIFGSLSPSEQALLSGLFDRLIAQAQAGVVNTVSTPV</sequence>
<dbReference type="EMBL" id="JAQSIO010000013">
    <property type="protein sequence ID" value="MDD0817072.1"/>
    <property type="molecule type" value="Genomic_DNA"/>
</dbReference>
<keyword evidence="2" id="KW-0238">DNA-binding</keyword>
<dbReference type="SUPFAM" id="SSF46785">
    <property type="entry name" value="Winged helix' DNA-binding domain"/>
    <property type="match status" value="1"/>
</dbReference>
<dbReference type="InterPro" id="IPR000835">
    <property type="entry name" value="HTH_MarR-typ"/>
</dbReference>
<dbReference type="RefSeq" id="WP_273929448.1">
    <property type="nucleotide sequence ID" value="NZ_JAQSIO010000013.1"/>
</dbReference>